<evidence type="ECO:0000256" key="3">
    <source>
        <dbReference type="ARBA" id="ARBA00022801"/>
    </source>
</evidence>
<dbReference type="GO" id="GO:0016020">
    <property type="term" value="C:membrane"/>
    <property type="evidence" value="ECO:0007669"/>
    <property type="project" value="UniProtKB-SubCell"/>
</dbReference>
<dbReference type="PANTHER" id="PTHR24252:SF18">
    <property type="entry name" value="OVOCHYMASE 1"/>
    <property type="match status" value="1"/>
</dbReference>
<reference evidence="10" key="1">
    <citation type="submission" date="2022-07" db="EMBL/GenBank/DDBJ databases">
        <authorList>
            <person name="Trinca V."/>
            <person name="Uliana J.V.C."/>
            <person name="Torres T.T."/>
            <person name="Ward R.J."/>
            <person name="Monesi N."/>
        </authorList>
    </citation>
    <scope>NUCLEOTIDE SEQUENCE</scope>
    <source>
        <strain evidence="10">HSMRA1968</strain>
        <tissue evidence="10">Whole embryos</tissue>
    </source>
</reference>
<dbReference type="CDD" id="cd00190">
    <property type="entry name" value="Tryp_SPc"/>
    <property type="match status" value="1"/>
</dbReference>
<evidence type="ECO:0000256" key="6">
    <source>
        <dbReference type="ARBA" id="ARBA00023157"/>
    </source>
</evidence>
<dbReference type="InterPro" id="IPR001254">
    <property type="entry name" value="Trypsin_dom"/>
</dbReference>
<dbReference type="AlphaFoldDB" id="A0A9Q0N4K2"/>
<keyword evidence="5" id="KW-0812">Transmembrane</keyword>
<keyword evidence="5" id="KW-0735">Signal-anchor</keyword>
<proteinExistence type="inferred from homology"/>
<dbReference type="InterPro" id="IPR043504">
    <property type="entry name" value="Peptidase_S1_PA_chymotrypsin"/>
</dbReference>
<evidence type="ECO:0000256" key="5">
    <source>
        <dbReference type="ARBA" id="ARBA00022968"/>
    </source>
</evidence>
<evidence type="ECO:0000256" key="7">
    <source>
        <dbReference type="ARBA" id="ARBA00024195"/>
    </source>
</evidence>
<keyword evidence="11" id="KW-1185">Reference proteome</keyword>
<organism evidence="10 11">
    <name type="scientific">Pseudolycoriella hygida</name>
    <dbReference type="NCBI Taxonomy" id="35572"/>
    <lineage>
        <taxon>Eukaryota</taxon>
        <taxon>Metazoa</taxon>
        <taxon>Ecdysozoa</taxon>
        <taxon>Arthropoda</taxon>
        <taxon>Hexapoda</taxon>
        <taxon>Insecta</taxon>
        <taxon>Pterygota</taxon>
        <taxon>Neoptera</taxon>
        <taxon>Endopterygota</taxon>
        <taxon>Diptera</taxon>
        <taxon>Nematocera</taxon>
        <taxon>Sciaroidea</taxon>
        <taxon>Sciaridae</taxon>
        <taxon>Pseudolycoriella</taxon>
    </lineage>
</organism>
<dbReference type="PRINTS" id="PR00722">
    <property type="entry name" value="CHYMOTRYPSIN"/>
</dbReference>
<keyword evidence="3 8" id="KW-0378">Hydrolase</keyword>
<feature type="domain" description="Peptidase S1" evidence="9">
    <location>
        <begin position="107"/>
        <end position="339"/>
    </location>
</feature>
<evidence type="ECO:0000256" key="8">
    <source>
        <dbReference type="RuleBase" id="RU363034"/>
    </source>
</evidence>
<evidence type="ECO:0000256" key="2">
    <source>
        <dbReference type="ARBA" id="ARBA00022670"/>
    </source>
</evidence>
<dbReference type="SUPFAM" id="SSF50494">
    <property type="entry name" value="Trypsin-like serine proteases"/>
    <property type="match status" value="1"/>
</dbReference>
<dbReference type="PROSITE" id="PS00134">
    <property type="entry name" value="TRYPSIN_HIS"/>
    <property type="match status" value="1"/>
</dbReference>
<evidence type="ECO:0000259" key="9">
    <source>
        <dbReference type="PROSITE" id="PS50240"/>
    </source>
</evidence>
<dbReference type="PROSITE" id="PS50240">
    <property type="entry name" value="TRYPSIN_DOM"/>
    <property type="match status" value="1"/>
</dbReference>
<dbReference type="OrthoDB" id="10012881at2759"/>
<dbReference type="InterPro" id="IPR018114">
    <property type="entry name" value="TRYPSIN_HIS"/>
</dbReference>
<evidence type="ECO:0000256" key="4">
    <source>
        <dbReference type="ARBA" id="ARBA00022825"/>
    </source>
</evidence>
<dbReference type="GO" id="GO:0004252">
    <property type="term" value="F:serine-type endopeptidase activity"/>
    <property type="evidence" value="ECO:0007669"/>
    <property type="project" value="InterPro"/>
</dbReference>
<evidence type="ECO:0000313" key="10">
    <source>
        <dbReference type="EMBL" id="KAJ6643052.1"/>
    </source>
</evidence>
<keyword evidence="4 8" id="KW-0720">Serine protease</keyword>
<dbReference type="SMART" id="SM00020">
    <property type="entry name" value="Tryp_SPc"/>
    <property type="match status" value="1"/>
</dbReference>
<evidence type="ECO:0000256" key="1">
    <source>
        <dbReference type="ARBA" id="ARBA00004606"/>
    </source>
</evidence>
<name>A0A9Q0N4K2_9DIPT</name>
<dbReference type="InterPro" id="IPR009003">
    <property type="entry name" value="Peptidase_S1_PA"/>
</dbReference>
<dbReference type="EMBL" id="WJQU01000002">
    <property type="protein sequence ID" value="KAJ6643052.1"/>
    <property type="molecule type" value="Genomic_DNA"/>
</dbReference>
<dbReference type="FunFam" id="2.40.10.10:FF:000006">
    <property type="entry name" value="Serine proteinase stubble"/>
    <property type="match status" value="1"/>
</dbReference>
<dbReference type="InterPro" id="IPR033116">
    <property type="entry name" value="TRYPSIN_SER"/>
</dbReference>
<comment type="subcellular location">
    <subcellularLocation>
        <location evidence="1">Membrane</location>
        <topology evidence="1">Single-pass type II membrane protein</topology>
    </subcellularLocation>
</comment>
<comment type="similarity">
    <text evidence="7">Belongs to the peptidase S1 family. CLIP subfamily.</text>
</comment>
<sequence>MTRRVNRTAYLILELVYHSQGIIYINGTSIYTEVQIPRAISPTAHSVQMFRDDSPGNNETQIDKLNNPFLQWIAGVLGITTTEKPILTPPETCDECKCGIINTKNRIVGGQETQVNQYPWMALLLYSGRFYCGASLINDRYVLTAAHCVNGFNKDRITVRFLEHDRSTEGETMTITRKVKRIVRHASYSSSNYDNDIALLRLDEVLKFDNLLRPVCLPTPGKSFSGYDGIVTGWGATQENGDVSVTLMEVTVPIHSNSECRQSGYGSSRITNNMLCAGFKEGQKDSCQGDSGGPLHVKNDTEYQIAGVVSWGEGCAKPNYPGVYTRVNRYGTWIRSNTKDACYC</sequence>
<dbReference type="PANTHER" id="PTHR24252">
    <property type="entry name" value="ACROSIN-RELATED"/>
    <property type="match status" value="1"/>
</dbReference>
<dbReference type="InterPro" id="IPR001314">
    <property type="entry name" value="Peptidase_S1A"/>
</dbReference>
<gene>
    <name evidence="10" type="primary">TRYP_2</name>
    <name evidence="10" type="ORF">Bhyg_08008</name>
</gene>
<keyword evidence="6" id="KW-1015">Disulfide bond</keyword>
<accession>A0A9Q0N4K2</accession>
<dbReference type="Proteomes" id="UP001151699">
    <property type="component" value="Chromosome B"/>
</dbReference>
<dbReference type="PROSITE" id="PS00135">
    <property type="entry name" value="TRYPSIN_SER"/>
    <property type="match status" value="1"/>
</dbReference>
<dbReference type="Gene3D" id="2.40.10.10">
    <property type="entry name" value="Trypsin-like serine proteases"/>
    <property type="match status" value="1"/>
</dbReference>
<dbReference type="Pfam" id="PF00089">
    <property type="entry name" value="Trypsin"/>
    <property type="match status" value="1"/>
</dbReference>
<dbReference type="GO" id="GO:0006508">
    <property type="term" value="P:proteolysis"/>
    <property type="evidence" value="ECO:0007669"/>
    <property type="project" value="UniProtKB-KW"/>
</dbReference>
<comment type="caution">
    <text evidence="10">The sequence shown here is derived from an EMBL/GenBank/DDBJ whole genome shotgun (WGS) entry which is preliminary data.</text>
</comment>
<protein>
    <submittedName>
        <fullName evidence="10">Trypsin-1</fullName>
    </submittedName>
</protein>
<evidence type="ECO:0000313" key="11">
    <source>
        <dbReference type="Proteomes" id="UP001151699"/>
    </source>
</evidence>
<keyword evidence="2 8" id="KW-0645">Protease</keyword>